<dbReference type="CDD" id="cd19075">
    <property type="entry name" value="AKR_AKR7A1-5"/>
    <property type="match status" value="1"/>
</dbReference>
<dbReference type="EMBL" id="RCNU01000007">
    <property type="protein sequence ID" value="RWQ94664.1"/>
    <property type="molecule type" value="Genomic_DNA"/>
</dbReference>
<evidence type="ECO:0000256" key="2">
    <source>
        <dbReference type="ARBA" id="ARBA00038157"/>
    </source>
</evidence>
<proteinExistence type="inferred from homology"/>
<evidence type="ECO:0000313" key="5">
    <source>
        <dbReference type="Proteomes" id="UP000283841"/>
    </source>
</evidence>
<evidence type="ECO:0000256" key="1">
    <source>
        <dbReference type="ARBA" id="ARBA00023002"/>
    </source>
</evidence>
<keyword evidence="1" id="KW-0560">Oxidoreductase</keyword>
<dbReference type="RefSeq" id="XP_028484309.1">
    <property type="nucleotide sequence ID" value="XM_028633535.1"/>
</dbReference>
<gene>
    <name evidence="4" type="ORF">C8Q69DRAFT_522069</name>
</gene>
<dbReference type="PANTHER" id="PTHR43364:SF4">
    <property type="entry name" value="NAD(P)-LINKED OXIDOREDUCTASE SUPERFAMILY PROTEIN"/>
    <property type="match status" value="1"/>
</dbReference>
<dbReference type="InterPro" id="IPR050523">
    <property type="entry name" value="AKR_Detox_Biosynth"/>
</dbReference>
<dbReference type="Proteomes" id="UP000283841">
    <property type="component" value="Unassembled WGS sequence"/>
</dbReference>
<dbReference type="PANTHER" id="PTHR43364">
    <property type="entry name" value="NADH-SPECIFIC METHYLGLYOXAL REDUCTASE-RELATED"/>
    <property type="match status" value="1"/>
</dbReference>
<dbReference type="VEuPathDB" id="FungiDB:C8Q69DRAFT_522069"/>
<keyword evidence="5" id="KW-1185">Reference proteome</keyword>
<reference evidence="4 5" key="1">
    <citation type="journal article" date="2018" name="Front. Microbiol.">
        <title>Genomic and genetic insights into a cosmopolitan fungus, Paecilomyces variotii (Eurotiales).</title>
        <authorList>
            <person name="Urquhart A.S."/>
            <person name="Mondo S.J."/>
            <person name="Makela M.R."/>
            <person name="Hane J.K."/>
            <person name="Wiebenga A."/>
            <person name="He G."/>
            <person name="Mihaltcheva S."/>
            <person name="Pangilinan J."/>
            <person name="Lipzen A."/>
            <person name="Barry K."/>
            <person name="de Vries R.P."/>
            <person name="Grigoriev I.V."/>
            <person name="Idnurm A."/>
        </authorList>
    </citation>
    <scope>NUCLEOTIDE SEQUENCE [LARGE SCALE GENOMIC DNA]</scope>
    <source>
        <strain evidence="4 5">CBS 101075</strain>
    </source>
</reference>
<dbReference type="InterPro" id="IPR023210">
    <property type="entry name" value="NADP_OxRdtase_dom"/>
</dbReference>
<dbReference type="STRING" id="264951.A0A443HS85"/>
<feature type="domain" description="NADP-dependent oxidoreductase" evidence="3">
    <location>
        <begin position="6"/>
        <end position="304"/>
    </location>
</feature>
<evidence type="ECO:0000259" key="3">
    <source>
        <dbReference type="Pfam" id="PF00248"/>
    </source>
</evidence>
<organism evidence="4 5">
    <name type="scientific">Byssochlamys spectabilis</name>
    <name type="common">Paecilomyces variotii</name>
    <dbReference type="NCBI Taxonomy" id="264951"/>
    <lineage>
        <taxon>Eukaryota</taxon>
        <taxon>Fungi</taxon>
        <taxon>Dikarya</taxon>
        <taxon>Ascomycota</taxon>
        <taxon>Pezizomycotina</taxon>
        <taxon>Eurotiomycetes</taxon>
        <taxon>Eurotiomycetidae</taxon>
        <taxon>Eurotiales</taxon>
        <taxon>Thermoascaceae</taxon>
        <taxon>Paecilomyces</taxon>
    </lineage>
</organism>
<name>A0A443HS85_BYSSP</name>
<dbReference type="InterPro" id="IPR036812">
    <property type="entry name" value="NAD(P)_OxRdtase_dom_sf"/>
</dbReference>
<dbReference type="Gene3D" id="3.20.20.100">
    <property type="entry name" value="NADP-dependent oxidoreductase domain"/>
    <property type="match status" value="1"/>
</dbReference>
<accession>A0A443HS85</accession>
<dbReference type="GeneID" id="39602812"/>
<sequence>MSPPIELIFGAFTMNTYTPEIREEFLKLLEEYDVKAIDTAYSYVDSEKILGELDAPGRFTIHTKAPGFRPGKLKRENLLAGMEKSLRDLKVDCVDTYYLHSPDPVTPVSEIMDTIQELYEAGKFKRFGISNFTTQELTSLYTYASSKSYILPTIYEGNYNPIARHSETELFPLLRKLRISFRAYSPLAGGFLAKSPEDMARAAADKGGRFDTSTAIGQMYDIMYNRPALKGILGEWDAISKEAGISKAALANRWVAFHSALDGERFADGMIMGARRPEQLREMLEAVREGPLEEWVVKRIDAIWKVVKDDAPVDNYVDAASCALDN</sequence>
<comment type="similarity">
    <text evidence="2">Belongs to the aldo/keto reductase family. Aldo/keto reductase 2 subfamily.</text>
</comment>
<dbReference type="Pfam" id="PF00248">
    <property type="entry name" value="Aldo_ket_red"/>
    <property type="match status" value="1"/>
</dbReference>
<comment type="caution">
    <text evidence="4">The sequence shown here is derived from an EMBL/GenBank/DDBJ whole genome shotgun (WGS) entry which is preliminary data.</text>
</comment>
<protein>
    <submittedName>
        <fullName evidence="4">NADP-dependent oxidoreductase domain-containing protein</fullName>
    </submittedName>
</protein>
<dbReference type="GO" id="GO:0016491">
    <property type="term" value="F:oxidoreductase activity"/>
    <property type="evidence" value="ECO:0007669"/>
    <property type="project" value="UniProtKB-KW"/>
</dbReference>
<dbReference type="AlphaFoldDB" id="A0A443HS85"/>
<evidence type="ECO:0000313" key="4">
    <source>
        <dbReference type="EMBL" id="RWQ94664.1"/>
    </source>
</evidence>
<dbReference type="SUPFAM" id="SSF51430">
    <property type="entry name" value="NAD(P)-linked oxidoreductase"/>
    <property type="match status" value="1"/>
</dbReference>